<evidence type="ECO:0000256" key="3">
    <source>
        <dbReference type="ARBA" id="ARBA00023163"/>
    </source>
</evidence>
<dbReference type="Proteomes" id="UP001614394">
    <property type="component" value="Unassembled WGS sequence"/>
</dbReference>
<keyword evidence="3" id="KW-0804">Transcription</keyword>
<dbReference type="InterPro" id="IPR001647">
    <property type="entry name" value="HTH_TetR"/>
</dbReference>
<dbReference type="RefSeq" id="WP_399656737.1">
    <property type="nucleotide sequence ID" value="NZ_JBITYG010000014.1"/>
</dbReference>
<dbReference type="InterPro" id="IPR011075">
    <property type="entry name" value="TetR_C"/>
</dbReference>
<evidence type="ECO:0000313" key="7">
    <source>
        <dbReference type="EMBL" id="MFI9105778.1"/>
    </source>
</evidence>
<feature type="domain" description="HTH tetR-type" evidence="6">
    <location>
        <begin position="17"/>
        <end position="78"/>
    </location>
</feature>
<evidence type="ECO:0000256" key="4">
    <source>
        <dbReference type="PROSITE-ProRule" id="PRU00335"/>
    </source>
</evidence>
<evidence type="ECO:0000256" key="5">
    <source>
        <dbReference type="SAM" id="MobiDB-lite"/>
    </source>
</evidence>
<dbReference type="InterPro" id="IPR009057">
    <property type="entry name" value="Homeodomain-like_sf"/>
</dbReference>
<dbReference type="SUPFAM" id="SSF48498">
    <property type="entry name" value="Tetracyclin repressor-like, C-terminal domain"/>
    <property type="match status" value="1"/>
</dbReference>
<name>A0ABW8CH77_9ACTN</name>
<dbReference type="PANTHER" id="PTHR30055">
    <property type="entry name" value="HTH-TYPE TRANSCRIPTIONAL REGULATOR RUTR"/>
    <property type="match status" value="1"/>
</dbReference>
<feature type="DNA-binding region" description="H-T-H motif" evidence="4">
    <location>
        <begin position="41"/>
        <end position="60"/>
    </location>
</feature>
<accession>A0ABW8CH77</accession>
<keyword evidence="1" id="KW-0805">Transcription regulation</keyword>
<feature type="compositionally biased region" description="Low complexity" evidence="5">
    <location>
        <begin position="7"/>
        <end position="20"/>
    </location>
</feature>
<dbReference type="InterPro" id="IPR036271">
    <property type="entry name" value="Tet_transcr_reg_TetR-rel_C_sf"/>
</dbReference>
<feature type="region of interest" description="Disordered" evidence="5">
    <location>
        <begin position="1"/>
        <end position="20"/>
    </location>
</feature>
<reference evidence="7 8" key="1">
    <citation type="submission" date="2024-10" db="EMBL/GenBank/DDBJ databases">
        <title>The Natural Products Discovery Center: Release of the First 8490 Sequenced Strains for Exploring Actinobacteria Biosynthetic Diversity.</title>
        <authorList>
            <person name="Kalkreuter E."/>
            <person name="Kautsar S.A."/>
            <person name="Yang D."/>
            <person name="Bader C.D."/>
            <person name="Teijaro C.N."/>
            <person name="Fluegel L."/>
            <person name="Davis C.M."/>
            <person name="Simpson J.R."/>
            <person name="Lauterbach L."/>
            <person name="Steele A.D."/>
            <person name="Gui C."/>
            <person name="Meng S."/>
            <person name="Li G."/>
            <person name="Viehrig K."/>
            <person name="Ye F."/>
            <person name="Su P."/>
            <person name="Kiefer A.F."/>
            <person name="Nichols A."/>
            <person name="Cepeda A.J."/>
            <person name="Yan W."/>
            <person name="Fan B."/>
            <person name="Jiang Y."/>
            <person name="Adhikari A."/>
            <person name="Zheng C.-J."/>
            <person name="Schuster L."/>
            <person name="Cowan T.M."/>
            <person name="Smanski M.J."/>
            <person name="Chevrette M.G."/>
            <person name="De Carvalho L.P.S."/>
            <person name="Shen B."/>
        </authorList>
    </citation>
    <scope>NUCLEOTIDE SEQUENCE [LARGE SCALE GENOMIC DNA]</scope>
    <source>
        <strain evidence="7 8">NPDC053399</strain>
    </source>
</reference>
<keyword evidence="2 4" id="KW-0238">DNA-binding</keyword>
<evidence type="ECO:0000256" key="1">
    <source>
        <dbReference type="ARBA" id="ARBA00023015"/>
    </source>
</evidence>
<dbReference type="EMBL" id="JBITYG010000014">
    <property type="protein sequence ID" value="MFI9105778.1"/>
    <property type="molecule type" value="Genomic_DNA"/>
</dbReference>
<evidence type="ECO:0000259" key="6">
    <source>
        <dbReference type="PROSITE" id="PS50977"/>
    </source>
</evidence>
<proteinExistence type="predicted"/>
<dbReference type="SUPFAM" id="SSF46689">
    <property type="entry name" value="Homeodomain-like"/>
    <property type="match status" value="1"/>
</dbReference>
<dbReference type="PANTHER" id="PTHR30055:SF148">
    <property type="entry name" value="TETR-FAMILY TRANSCRIPTIONAL REGULATOR"/>
    <property type="match status" value="1"/>
</dbReference>
<organism evidence="7 8">
    <name type="scientific">Streptomyces fildesensis</name>
    <dbReference type="NCBI Taxonomy" id="375757"/>
    <lineage>
        <taxon>Bacteria</taxon>
        <taxon>Bacillati</taxon>
        <taxon>Actinomycetota</taxon>
        <taxon>Actinomycetes</taxon>
        <taxon>Kitasatosporales</taxon>
        <taxon>Streptomycetaceae</taxon>
        <taxon>Streptomyces</taxon>
    </lineage>
</organism>
<comment type="caution">
    <text evidence="7">The sequence shown here is derived from an EMBL/GenBank/DDBJ whole genome shotgun (WGS) entry which is preliminary data.</text>
</comment>
<evidence type="ECO:0000256" key="2">
    <source>
        <dbReference type="ARBA" id="ARBA00023125"/>
    </source>
</evidence>
<dbReference type="InterPro" id="IPR050109">
    <property type="entry name" value="HTH-type_TetR-like_transc_reg"/>
</dbReference>
<keyword evidence="8" id="KW-1185">Reference proteome</keyword>
<dbReference type="PROSITE" id="PS50977">
    <property type="entry name" value="HTH_TETR_2"/>
    <property type="match status" value="1"/>
</dbReference>
<dbReference type="Pfam" id="PF00440">
    <property type="entry name" value="TetR_N"/>
    <property type="match status" value="1"/>
</dbReference>
<evidence type="ECO:0000313" key="8">
    <source>
        <dbReference type="Proteomes" id="UP001614394"/>
    </source>
</evidence>
<dbReference type="Pfam" id="PF16859">
    <property type="entry name" value="TetR_C_11"/>
    <property type="match status" value="1"/>
</dbReference>
<gene>
    <name evidence="7" type="ORF">ACIGXA_35265</name>
</gene>
<dbReference type="Gene3D" id="1.10.10.60">
    <property type="entry name" value="Homeodomain-like"/>
    <property type="match status" value="1"/>
</dbReference>
<sequence length="200" mass="21749">MSDAGTDAAPRGRPRSAAADSAITETVLRLLEEGVTIGELSIEGIARDAGVGKATVYRRWAGKNALLMDVLNSIDEPTPELAGASVRDDLVTMIDAIRRRGLAKRSSAVMRNILLQFQQVPELWKQYHDTVIVTRRDAMLEVLERGVRTGEIRAGLDLELLGDIFAGPMLSRAMMRPGASLEDGLSEQIVDTVLEGARPR</sequence>
<dbReference type="Gene3D" id="1.10.357.10">
    <property type="entry name" value="Tetracycline Repressor, domain 2"/>
    <property type="match status" value="1"/>
</dbReference>
<protein>
    <submittedName>
        <fullName evidence="7">TetR/AcrR family transcriptional regulator C-terminal ligand-binding domain-containing protein</fullName>
    </submittedName>
</protein>